<evidence type="ECO:0000256" key="5">
    <source>
        <dbReference type="ARBA" id="ARBA00022527"/>
    </source>
</evidence>
<comment type="similarity">
    <text evidence="2">Belongs to the protein kinase superfamily. CAMK Ser/Thr protein kinase family.</text>
</comment>
<dbReference type="AlphaFoldDB" id="A0A517L314"/>
<dbReference type="InterPro" id="IPR011009">
    <property type="entry name" value="Kinase-like_dom_sf"/>
</dbReference>
<feature type="region of interest" description="Disordered" evidence="22">
    <location>
        <begin position="599"/>
        <end position="637"/>
    </location>
</feature>
<keyword evidence="14" id="KW-0067">ATP-binding</keyword>
<keyword evidence="17" id="KW-0539">Nucleus</keyword>
<dbReference type="STRING" id="50376.A0A517L314"/>
<evidence type="ECO:0000256" key="19">
    <source>
        <dbReference type="ARBA" id="ARBA00047899"/>
    </source>
</evidence>
<evidence type="ECO:0000256" key="7">
    <source>
        <dbReference type="ARBA" id="ARBA00022618"/>
    </source>
</evidence>
<dbReference type="Gene3D" id="1.10.510.10">
    <property type="entry name" value="Transferase(Phosphotransferase) domain 1"/>
    <property type="match status" value="1"/>
</dbReference>
<reference evidence="24 25" key="1">
    <citation type="submission" date="2019-07" db="EMBL/GenBank/DDBJ databases">
        <title>Finished genome of Venturia effusa.</title>
        <authorList>
            <person name="Young C.A."/>
            <person name="Cox M.P."/>
            <person name="Ganley A.R.D."/>
            <person name="David W.J."/>
        </authorList>
    </citation>
    <scope>NUCLEOTIDE SEQUENCE [LARGE SCALE GENOMIC DNA]</scope>
    <source>
        <strain evidence="25">albino</strain>
    </source>
</reference>
<accession>A0A517L314</accession>
<dbReference type="InterPro" id="IPR002938">
    <property type="entry name" value="FAD-bd"/>
</dbReference>
<keyword evidence="13" id="KW-0274">FAD</keyword>
<evidence type="ECO:0000256" key="10">
    <source>
        <dbReference type="ARBA" id="ARBA00022741"/>
    </source>
</evidence>
<dbReference type="SUPFAM" id="SSF54373">
    <property type="entry name" value="FAD-linked reductases, C-terminal domain"/>
    <property type="match status" value="1"/>
</dbReference>
<feature type="coiled-coil region" evidence="21">
    <location>
        <begin position="308"/>
        <end position="342"/>
    </location>
</feature>
<comment type="subcellular location">
    <subcellularLocation>
        <location evidence="1">Nucleus</location>
    </subcellularLocation>
</comment>
<dbReference type="SUPFAM" id="SSF56112">
    <property type="entry name" value="Protein kinase-like (PK-like)"/>
    <property type="match status" value="1"/>
</dbReference>
<keyword evidence="11" id="KW-0498">Mitosis</keyword>
<evidence type="ECO:0000313" key="24">
    <source>
        <dbReference type="EMBL" id="QDS70013.1"/>
    </source>
</evidence>
<keyword evidence="7" id="KW-0132">Cell division</keyword>
<proteinExistence type="inferred from homology"/>
<evidence type="ECO:0000256" key="11">
    <source>
        <dbReference type="ARBA" id="ARBA00022776"/>
    </source>
</evidence>
<comment type="similarity">
    <text evidence="3">Belongs to the paxM FAD-dependent monooxygenase family.</text>
</comment>
<evidence type="ECO:0000256" key="1">
    <source>
        <dbReference type="ARBA" id="ARBA00004123"/>
    </source>
</evidence>
<dbReference type="FunFam" id="1.10.510.10:FF:000697">
    <property type="entry name" value="G2-specific protein kinase nimA"/>
    <property type="match status" value="1"/>
</dbReference>
<feature type="compositionally biased region" description="Polar residues" evidence="22">
    <location>
        <begin position="391"/>
        <end position="401"/>
    </location>
</feature>
<keyword evidence="25" id="KW-1185">Reference proteome</keyword>
<dbReference type="OrthoDB" id="10250725at2759"/>
<protein>
    <recommendedName>
        <fullName evidence="4">non-specific serine/threonine protein kinase</fullName>
        <ecNumber evidence="4">2.7.11.1</ecNumber>
    </recommendedName>
</protein>
<dbReference type="Proteomes" id="UP000316270">
    <property type="component" value="Chromosome 4"/>
</dbReference>
<evidence type="ECO:0000256" key="8">
    <source>
        <dbReference type="ARBA" id="ARBA00022630"/>
    </source>
</evidence>
<evidence type="ECO:0000256" key="20">
    <source>
        <dbReference type="ARBA" id="ARBA00048679"/>
    </source>
</evidence>
<dbReference type="GO" id="GO:0005524">
    <property type="term" value="F:ATP binding"/>
    <property type="evidence" value="ECO:0007669"/>
    <property type="project" value="UniProtKB-KW"/>
</dbReference>
<dbReference type="Gene3D" id="3.50.50.60">
    <property type="entry name" value="FAD/NAD(P)-binding domain"/>
    <property type="match status" value="1"/>
</dbReference>
<dbReference type="SMART" id="SM00220">
    <property type="entry name" value="S_TKc"/>
    <property type="match status" value="1"/>
</dbReference>
<evidence type="ECO:0000256" key="16">
    <source>
        <dbReference type="ARBA" id="ARBA00023033"/>
    </source>
</evidence>
<dbReference type="PANTHER" id="PTHR13789:SF238">
    <property type="entry name" value="PUTATIVE (AFU_ORTHOLOGUE AFUA_2G01680)-RELATED"/>
    <property type="match status" value="1"/>
</dbReference>
<keyword evidence="6" id="KW-0597">Phosphoprotein</keyword>
<evidence type="ECO:0000256" key="6">
    <source>
        <dbReference type="ARBA" id="ARBA00022553"/>
    </source>
</evidence>
<evidence type="ECO:0000313" key="25">
    <source>
        <dbReference type="Proteomes" id="UP000316270"/>
    </source>
</evidence>
<dbReference type="PANTHER" id="PTHR13789">
    <property type="entry name" value="MONOOXYGENASE"/>
    <property type="match status" value="1"/>
</dbReference>
<evidence type="ECO:0000259" key="23">
    <source>
        <dbReference type="PROSITE" id="PS50011"/>
    </source>
</evidence>
<feature type="region of interest" description="Disordered" evidence="22">
    <location>
        <begin position="505"/>
        <end position="552"/>
    </location>
</feature>
<dbReference type="InterPro" id="IPR036188">
    <property type="entry name" value="FAD/NAD-bd_sf"/>
</dbReference>
<gene>
    <name evidence="24" type="ORF">FKW77_003568</name>
</gene>
<comment type="catalytic activity">
    <reaction evidence="20">
        <text>L-seryl-[protein] + ATP = O-phospho-L-seryl-[protein] + ADP + H(+)</text>
        <dbReference type="Rhea" id="RHEA:17989"/>
        <dbReference type="Rhea" id="RHEA-COMP:9863"/>
        <dbReference type="Rhea" id="RHEA-COMP:11604"/>
        <dbReference type="ChEBI" id="CHEBI:15378"/>
        <dbReference type="ChEBI" id="CHEBI:29999"/>
        <dbReference type="ChEBI" id="CHEBI:30616"/>
        <dbReference type="ChEBI" id="CHEBI:83421"/>
        <dbReference type="ChEBI" id="CHEBI:456216"/>
        <dbReference type="EC" id="2.7.11.1"/>
    </reaction>
</comment>
<dbReference type="EC" id="2.7.11.1" evidence="4"/>
<dbReference type="PRINTS" id="PR00420">
    <property type="entry name" value="RNGMNOXGNASE"/>
</dbReference>
<dbReference type="Gene3D" id="3.30.200.20">
    <property type="entry name" value="Phosphorylase Kinase, domain 1"/>
    <property type="match status" value="1"/>
</dbReference>
<dbReference type="InterPro" id="IPR008271">
    <property type="entry name" value="Ser/Thr_kinase_AS"/>
</dbReference>
<dbReference type="GO" id="GO:0071949">
    <property type="term" value="F:FAD binding"/>
    <property type="evidence" value="ECO:0007669"/>
    <property type="project" value="InterPro"/>
</dbReference>
<dbReference type="Pfam" id="PF00069">
    <property type="entry name" value="Pkinase"/>
    <property type="match status" value="2"/>
</dbReference>
<keyword evidence="8" id="KW-0285">Flavoprotein</keyword>
<evidence type="ECO:0000256" key="15">
    <source>
        <dbReference type="ARBA" id="ARBA00023002"/>
    </source>
</evidence>
<organism evidence="24 25">
    <name type="scientific">Venturia effusa</name>
    <dbReference type="NCBI Taxonomy" id="50376"/>
    <lineage>
        <taxon>Eukaryota</taxon>
        <taxon>Fungi</taxon>
        <taxon>Dikarya</taxon>
        <taxon>Ascomycota</taxon>
        <taxon>Pezizomycotina</taxon>
        <taxon>Dothideomycetes</taxon>
        <taxon>Pleosporomycetidae</taxon>
        <taxon>Venturiales</taxon>
        <taxon>Venturiaceae</taxon>
        <taxon>Venturia</taxon>
    </lineage>
</organism>
<dbReference type="CDD" id="cd08217">
    <property type="entry name" value="STKc_Nek2"/>
    <property type="match status" value="1"/>
</dbReference>
<comment type="catalytic activity">
    <reaction evidence="19">
        <text>L-threonyl-[protein] + ATP = O-phospho-L-threonyl-[protein] + ADP + H(+)</text>
        <dbReference type="Rhea" id="RHEA:46608"/>
        <dbReference type="Rhea" id="RHEA-COMP:11060"/>
        <dbReference type="Rhea" id="RHEA-COMP:11605"/>
        <dbReference type="ChEBI" id="CHEBI:15378"/>
        <dbReference type="ChEBI" id="CHEBI:30013"/>
        <dbReference type="ChEBI" id="CHEBI:30616"/>
        <dbReference type="ChEBI" id="CHEBI:61977"/>
        <dbReference type="ChEBI" id="CHEBI:456216"/>
        <dbReference type="EC" id="2.7.11.1"/>
    </reaction>
</comment>
<evidence type="ECO:0000256" key="14">
    <source>
        <dbReference type="ARBA" id="ARBA00022840"/>
    </source>
</evidence>
<feature type="compositionally biased region" description="Low complexity" evidence="22">
    <location>
        <begin position="612"/>
        <end position="631"/>
    </location>
</feature>
<evidence type="ECO:0000256" key="4">
    <source>
        <dbReference type="ARBA" id="ARBA00012513"/>
    </source>
</evidence>
<name>A0A517L314_9PEZI</name>
<evidence type="ECO:0000256" key="3">
    <source>
        <dbReference type="ARBA" id="ARBA00007992"/>
    </source>
</evidence>
<evidence type="ECO:0000256" key="2">
    <source>
        <dbReference type="ARBA" id="ARBA00006692"/>
    </source>
</evidence>
<dbReference type="Pfam" id="PF01494">
    <property type="entry name" value="FAD_binding_3"/>
    <property type="match status" value="1"/>
</dbReference>
<keyword evidence="5" id="KW-0723">Serine/threonine-protein kinase</keyword>
<feature type="compositionally biased region" description="Acidic residues" evidence="22">
    <location>
        <begin position="523"/>
        <end position="539"/>
    </location>
</feature>
<evidence type="ECO:0000256" key="9">
    <source>
        <dbReference type="ARBA" id="ARBA00022679"/>
    </source>
</evidence>
<evidence type="ECO:0000256" key="18">
    <source>
        <dbReference type="ARBA" id="ARBA00023306"/>
    </source>
</evidence>
<dbReference type="EMBL" id="CP042188">
    <property type="protein sequence ID" value="QDS70013.1"/>
    <property type="molecule type" value="Genomic_DNA"/>
</dbReference>
<sequence>MADLNEEKYEVLEKIGHGSFGVIHKVRRKSDGLVLCRKEISYNRMSQKEREQLQAELSILSKLKHQNIVEYIERDHRKDTQDLHLYMEFCGGGDLGQVIKRLKHKNQYAEEEFVWSIFSQIVTALYRCHYGEDPPASGANVMGLSANAKPTKLKSKQAPWMVLHRDIKPENVFLNDQNNVKLGDFGLSKILQSHDFASTYVGTPYYMSPEICAAERYSLYSDIWSLGCLLYELCAKEPPFNARTHIELFQKIKSGRISPIPPVYSHDLQKVINSCLQVNPNARPDTSQLLNLPIVKLMRKEQEIVEFGHRLRKEKEAAEKKLAEAEERMKNLEAALRPEIESSVRREWEVKARLEIDRQVAMEVNRLEKMFEDEIVKRIEQQAAAALPRSLTPSAEISESRQVAPAPAPTSQESNEADSSDFPSGTDISSLSIDSPPPYVKPVKRSSRTPFARAHTLATNAVAVASPKDVQMADPSPMSIASLSLSPRKNQAHQRPAGNIFAAAEERWKPTNASSISTPTGSDAEDSLGADDEDEEDDLPILPSPTRDPFKQLNKRPTMARQKTMPVNTNRLTKAPTLFAPNNATNVKRLTSAVPVVATSPTRRGGASPTRPRSLVVPPPGGVSSKVPVAGDTGSPVRKVGERTLKEANSKSNSRGEGLLKAALSRNGVQGRSLVELQQARAGGIPAREKPISKSDGAISVAVKMVENDPPVWDPEQDEMPSPFLPKLDRLFDSHVSIFNRESNFRMDAKLNIIIVGAGLGGIGAAISCAQGGHHVTVLEAASQIAEVGAGLQITPNASKILQKWKLPESFWKKGAIPIQLTVHKYTGEILAQQTTFKDKVLEKYGAPFIDMHRADLQIALVNRAKEMGVQFFLGQRVDAIDFEETTVKTVAGKTYSGDLIVAADGLWSKCRELFVGRKDLPLPTGDLAYRIVLNTSELKDEKLKKWIQEPECHFWAGPGSHVVGYSLKGGNQYNLVLLCPDSLPEGVAKQAGSIDEMKQLFVGWDPILTSFLSNVKEVDKWKLMHREEMPSWVNDASNLVFLGDSCHPMLPYLAQGANSSLEDGAVLGLVLGKIKTKEQLPGALRMYESLRKKRGEAIVRETFKQRHDFHMPNGPEQEARDELFLSRLGREDEIKEPFPSRWTCPIVQPWLYGYDADNEVDNAVKQNPDFTIERASL</sequence>
<dbReference type="InterPro" id="IPR050493">
    <property type="entry name" value="FAD-dep_Monooxygenase_BioMet"/>
</dbReference>
<feature type="compositionally biased region" description="Polar residues" evidence="22">
    <location>
        <begin position="511"/>
        <end position="520"/>
    </location>
</feature>
<feature type="domain" description="Protein kinase" evidence="23">
    <location>
        <begin position="9"/>
        <end position="295"/>
    </location>
</feature>
<keyword evidence="9" id="KW-0808">Transferase</keyword>
<dbReference type="GO" id="GO:0051301">
    <property type="term" value="P:cell division"/>
    <property type="evidence" value="ECO:0007669"/>
    <property type="project" value="UniProtKB-KW"/>
</dbReference>
<dbReference type="GO" id="GO:0005634">
    <property type="term" value="C:nucleus"/>
    <property type="evidence" value="ECO:0007669"/>
    <property type="project" value="UniProtKB-SubCell"/>
</dbReference>
<dbReference type="InterPro" id="IPR000719">
    <property type="entry name" value="Prot_kinase_dom"/>
</dbReference>
<evidence type="ECO:0000256" key="21">
    <source>
        <dbReference type="SAM" id="Coils"/>
    </source>
</evidence>
<evidence type="ECO:0000256" key="22">
    <source>
        <dbReference type="SAM" id="MobiDB-lite"/>
    </source>
</evidence>
<keyword evidence="16" id="KW-0503">Monooxygenase</keyword>
<keyword evidence="10" id="KW-0547">Nucleotide-binding</keyword>
<dbReference type="GO" id="GO:0004674">
    <property type="term" value="F:protein serine/threonine kinase activity"/>
    <property type="evidence" value="ECO:0007669"/>
    <property type="project" value="UniProtKB-KW"/>
</dbReference>
<evidence type="ECO:0000256" key="12">
    <source>
        <dbReference type="ARBA" id="ARBA00022777"/>
    </source>
</evidence>
<keyword evidence="15" id="KW-0560">Oxidoreductase</keyword>
<evidence type="ECO:0000256" key="13">
    <source>
        <dbReference type="ARBA" id="ARBA00022827"/>
    </source>
</evidence>
<feature type="region of interest" description="Disordered" evidence="22">
    <location>
        <begin position="386"/>
        <end position="451"/>
    </location>
</feature>
<dbReference type="PROSITE" id="PS00108">
    <property type="entry name" value="PROTEIN_KINASE_ST"/>
    <property type="match status" value="1"/>
</dbReference>
<keyword evidence="21" id="KW-0175">Coiled coil</keyword>
<keyword evidence="18" id="KW-0131">Cell cycle</keyword>
<dbReference type="SUPFAM" id="SSF51905">
    <property type="entry name" value="FAD/NAD(P)-binding domain"/>
    <property type="match status" value="1"/>
</dbReference>
<dbReference type="PROSITE" id="PS50011">
    <property type="entry name" value="PROTEIN_KINASE_DOM"/>
    <property type="match status" value="1"/>
</dbReference>
<keyword evidence="12" id="KW-0418">Kinase</keyword>
<dbReference type="GO" id="GO:0004497">
    <property type="term" value="F:monooxygenase activity"/>
    <property type="evidence" value="ECO:0007669"/>
    <property type="project" value="UniProtKB-KW"/>
</dbReference>
<evidence type="ECO:0000256" key="17">
    <source>
        <dbReference type="ARBA" id="ARBA00023242"/>
    </source>
</evidence>
<dbReference type="FunFam" id="3.50.50.60:FF:000115">
    <property type="entry name" value="Salicylate hydroxylase, putative"/>
    <property type="match status" value="1"/>
</dbReference>